<protein>
    <submittedName>
        <fullName evidence="2">Uncharacterized protein</fullName>
    </submittedName>
</protein>
<feature type="transmembrane region" description="Helical" evidence="1">
    <location>
        <begin position="33"/>
        <end position="54"/>
    </location>
</feature>
<dbReference type="AlphaFoldDB" id="A0ABD5YQ16"/>
<evidence type="ECO:0000313" key="2">
    <source>
        <dbReference type="EMBL" id="MFC7191504.1"/>
    </source>
</evidence>
<evidence type="ECO:0000313" key="3">
    <source>
        <dbReference type="Proteomes" id="UP001596417"/>
    </source>
</evidence>
<evidence type="ECO:0000256" key="1">
    <source>
        <dbReference type="SAM" id="Phobius"/>
    </source>
</evidence>
<feature type="transmembrane region" description="Helical" evidence="1">
    <location>
        <begin position="60"/>
        <end position="81"/>
    </location>
</feature>
<keyword evidence="1" id="KW-0812">Transmembrane</keyword>
<organism evidence="2 3">
    <name type="scientific">Halocatena marina</name>
    <dbReference type="NCBI Taxonomy" id="2934937"/>
    <lineage>
        <taxon>Archaea</taxon>
        <taxon>Methanobacteriati</taxon>
        <taxon>Methanobacteriota</taxon>
        <taxon>Stenosarchaea group</taxon>
        <taxon>Halobacteria</taxon>
        <taxon>Halobacteriales</taxon>
        <taxon>Natronomonadaceae</taxon>
        <taxon>Halocatena</taxon>
    </lineage>
</organism>
<keyword evidence="1" id="KW-1133">Transmembrane helix</keyword>
<sequence>MRTPLSTERPEKFNSDLWVSRDMDTLALGNRTGAMAFQGTLSVTLGILFASWSLSFHWSASSFLNAVSAILAIVCGVIFSYRLHSLDTKRMQPAPFLVGGQFYLLPIGGVLYHVFALGLTNVAGH</sequence>
<dbReference type="EMBL" id="JBHTAX010000001">
    <property type="protein sequence ID" value="MFC7191504.1"/>
    <property type="molecule type" value="Genomic_DNA"/>
</dbReference>
<accession>A0ABD5YQ16</accession>
<reference evidence="2 3" key="1">
    <citation type="journal article" date="2019" name="Int. J. Syst. Evol. Microbiol.">
        <title>The Global Catalogue of Microorganisms (GCM) 10K type strain sequencing project: providing services to taxonomists for standard genome sequencing and annotation.</title>
        <authorList>
            <consortium name="The Broad Institute Genomics Platform"/>
            <consortium name="The Broad Institute Genome Sequencing Center for Infectious Disease"/>
            <person name="Wu L."/>
            <person name="Ma J."/>
        </authorList>
    </citation>
    <scope>NUCLEOTIDE SEQUENCE [LARGE SCALE GENOMIC DNA]</scope>
    <source>
        <strain evidence="2 3">RDMS1</strain>
    </source>
</reference>
<keyword evidence="3" id="KW-1185">Reference proteome</keyword>
<feature type="transmembrane region" description="Helical" evidence="1">
    <location>
        <begin position="102"/>
        <end position="123"/>
    </location>
</feature>
<gene>
    <name evidence="2" type="ORF">ACFQL7_17990</name>
</gene>
<comment type="caution">
    <text evidence="2">The sequence shown here is derived from an EMBL/GenBank/DDBJ whole genome shotgun (WGS) entry which is preliminary data.</text>
</comment>
<name>A0ABD5YQ16_9EURY</name>
<proteinExistence type="predicted"/>
<keyword evidence="1" id="KW-0472">Membrane</keyword>
<dbReference type="Proteomes" id="UP001596417">
    <property type="component" value="Unassembled WGS sequence"/>
</dbReference>
<dbReference type="RefSeq" id="WP_390206214.1">
    <property type="nucleotide sequence ID" value="NZ_JBHSZC010000001.1"/>
</dbReference>